<feature type="disulfide bond" evidence="14 15">
    <location>
        <begin position="31"/>
        <end position="43"/>
    </location>
</feature>
<dbReference type="InterPro" id="IPR000726">
    <property type="entry name" value="Glyco_hydro_19_cat"/>
</dbReference>
<dbReference type="CDD" id="cd00035">
    <property type="entry name" value="ChtBD1"/>
    <property type="match status" value="1"/>
</dbReference>
<dbReference type="FunFam" id="3.30.20.10:FF:000001">
    <property type="entry name" value="Endochitinase (Chitinase)"/>
    <property type="match status" value="1"/>
</dbReference>
<dbReference type="SUPFAM" id="SSF57016">
    <property type="entry name" value="Plant lectins/antimicrobial peptides"/>
    <property type="match status" value="1"/>
</dbReference>
<dbReference type="InterPro" id="IPR023346">
    <property type="entry name" value="Lysozyme-like_dom_sf"/>
</dbReference>
<evidence type="ECO:0000256" key="1">
    <source>
        <dbReference type="ARBA" id="ARBA00000822"/>
    </source>
</evidence>
<keyword evidence="10" id="KW-0119">Carbohydrate metabolism</keyword>
<sequence>MAALCVKKNLLTLVAVALILAGYVKAQNCGCAANECCSQFGYCGTTSEYCGEGCKEGPCTTSPSTPSSGVSVADIVTDAFFNGILNQATGDCPGKSFYTRAAFLSALNSYTQFGTTGTADDSKREIAAFFAHVTHETGFLCKIEETNGASQVYCNETYTQYPCNPAKKYYGRGPLQLTWNYNYGAAGNNIGFDGLNAPETVATDAVVSFKTALWFWMTNVHSVIGQGFGATTRAINGAVECDGQKPDLVQARINYYTQYCSQFGVAPGDNLSC</sequence>
<evidence type="ECO:0000256" key="12">
    <source>
        <dbReference type="ARBA" id="ARBA00023326"/>
    </source>
</evidence>
<keyword evidence="4 15" id="KW-0147">Chitin-binding</keyword>
<keyword evidence="5 16" id="KW-0732">Signal</keyword>
<feature type="disulfide bond" evidence="14 15">
    <location>
        <begin position="36"/>
        <end position="50"/>
    </location>
</feature>
<dbReference type="InterPro" id="IPR016283">
    <property type="entry name" value="Glyco_hydro_19"/>
</dbReference>
<dbReference type="EC" id="3.2.1.14" evidence="3"/>
<evidence type="ECO:0000313" key="19">
    <source>
        <dbReference type="Proteomes" id="UP000327013"/>
    </source>
</evidence>
<comment type="caution">
    <text evidence="15">Lacks conserved residue(s) required for the propagation of feature annotation.</text>
</comment>
<evidence type="ECO:0000256" key="15">
    <source>
        <dbReference type="PROSITE-ProRule" id="PRU00261"/>
    </source>
</evidence>
<dbReference type="Gene3D" id="3.30.60.10">
    <property type="entry name" value="Endochitinase-like"/>
    <property type="match status" value="1"/>
</dbReference>
<evidence type="ECO:0000256" key="14">
    <source>
        <dbReference type="PIRSR" id="PIRSR001060-2"/>
    </source>
</evidence>
<dbReference type="PROSITE" id="PS50941">
    <property type="entry name" value="CHIT_BIND_I_2"/>
    <property type="match status" value="1"/>
</dbReference>
<feature type="signal peptide" evidence="16">
    <location>
        <begin position="1"/>
        <end position="26"/>
    </location>
</feature>
<keyword evidence="19" id="KW-1185">Reference proteome</keyword>
<dbReference type="FunFam" id="3.30.60.10:FF:000003">
    <property type="entry name" value="Class IV chitinase"/>
    <property type="match status" value="1"/>
</dbReference>
<dbReference type="GO" id="GO:0000272">
    <property type="term" value="P:polysaccharide catabolic process"/>
    <property type="evidence" value="ECO:0007669"/>
    <property type="project" value="UniProtKB-KW"/>
</dbReference>
<dbReference type="FunFam" id="1.10.530.10:FF:000052">
    <property type="entry name" value="Endochitinase PR4"/>
    <property type="match status" value="1"/>
</dbReference>
<organism evidence="18 19">
    <name type="scientific">Carpinus fangiana</name>
    <dbReference type="NCBI Taxonomy" id="176857"/>
    <lineage>
        <taxon>Eukaryota</taxon>
        <taxon>Viridiplantae</taxon>
        <taxon>Streptophyta</taxon>
        <taxon>Embryophyta</taxon>
        <taxon>Tracheophyta</taxon>
        <taxon>Spermatophyta</taxon>
        <taxon>Magnoliopsida</taxon>
        <taxon>eudicotyledons</taxon>
        <taxon>Gunneridae</taxon>
        <taxon>Pentapetalae</taxon>
        <taxon>rosids</taxon>
        <taxon>fabids</taxon>
        <taxon>Fagales</taxon>
        <taxon>Betulaceae</taxon>
        <taxon>Carpinus</taxon>
    </lineage>
</organism>
<dbReference type="OrthoDB" id="5985073at2759"/>
<proteinExistence type="inferred from homology"/>
<feature type="disulfide bond" evidence="14">
    <location>
        <begin position="241"/>
        <end position="273"/>
    </location>
</feature>
<protein>
    <recommendedName>
        <fullName evidence="3">chitinase</fullName>
        <ecNumber evidence="3">3.2.1.14</ecNumber>
    </recommendedName>
</protein>
<dbReference type="Pfam" id="PF00187">
    <property type="entry name" value="Chitin_bind_1"/>
    <property type="match status" value="1"/>
</dbReference>
<dbReference type="SMART" id="SM00270">
    <property type="entry name" value="ChtBD1"/>
    <property type="match status" value="1"/>
</dbReference>
<dbReference type="PROSITE" id="PS00773">
    <property type="entry name" value="CHITINASE_19_1"/>
    <property type="match status" value="1"/>
</dbReference>
<evidence type="ECO:0000256" key="11">
    <source>
        <dbReference type="ARBA" id="ARBA00023295"/>
    </source>
</evidence>
<feature type="disulfide bond" evidence="14">
    <location>
        <begin position="154"/>
        <end position="163"/>
    </location>
</feature>
<dbReference type="InterPro" id="IPR018371">
    <property type="entry name" value="Chitin-binding_1_CS"/>
</dbReference>
<dbReference type="CDD" id="cd00325">
    <property type="entry name" value="chitinase_GH19"/>
    <property type="match status" value="1"/>
</dbReference>
<evidence type="ECO:0000256" key="2">
    <source>
        <dbReference type="ARBA" id="ARBA00009373"/>
    </source>
</evidence>
<evidence type="ECO:0000259" key="17">
    <source>
        <dbReference type="PROSITE" id="PS50941"/>
    </source>
</evidence>
<dbReference type="PRINTS" id="PR00451">
    <property type="entry name" value="CHITINBINDNG"/>
</dbReference>
<evidence type="ECO:0000256" key="8">
    <source>
        <dbReference type="ARBA" id="ARBA00023024"/>
    </source>
</evidence>
<evidence type="ECO:0000256" key="7">
    <source>
        <dbReference type="ARBA" id="ARBA00022821"/>
    </source>
</evidence>
<accession>A0A5N6RCS9</accession>
<comment type="catalytic activity">
    <reaction evidence="1">
        <text>Random endo-hydrolysis of N-acetyl-beta-D-glucosaminide (1-&gt;4)-beta-linkages in chitin and chitodextrins.</text>
        <dbReference type="EC" id="3.2.1.14"/>
    </reaction>
</comment>
<dbReference type="GO" id="GO:0008061">
    <property type="term" value="F:chitin binding"/>
    <property type="evidence" value="ECO:0007669"/>
    <property type="project" value="UniProtKB-UniRule"/>
</dbReference>
<evidence type="ECO:0000256" key="5">
    <source>
        <dbReference type="ARBA" id="ARBA00022729"/>
    </source>
</evidence>
<dbReference type="PANTHER" id="PTHR22595:SF197">
    <property type="entry name" value="CHITINASE FAMILY PROTEIN"/>
    <property type="match status" value="1"/>
</dbReference>
<feature type="domain" description="Chitin-binding type-1" evidence="17">
    <location>
        <begin position="26"/>
        <end position="61"/>
    </location>
</feature>
<dbReference type="InterPro" id="IPR001002">
    <property type="entry name" value="Chitin-bd_1"/>
</dbReference>
<dbReference type="PANTHER" id="PTHR22595">
    <property type="entry name" value="CHITINASE-RELATED"/>
    <property type="match status" value="1"/>
</dbReference>
<name>A0A5N6RCS9_9ROSI</name>
<dbReference type="AlphaFoldDB" id="A0A5N6RCS9"/>
<dbReference type="PIRSF" id="PIRSF001060">
    <property type="entry name" value="Endochitinase"/>
    <property type="match status" value="1"/>
</dbReference>
<evidence type="ECO:0000313" key="18">
    <source>
        <dbReference type="EMBL" id="KAE8076619.1"/>
    </source>
</evidence>
<dbReference type="PROSITE" id="PS00026">
    <property type="entry name" value="CHIT_BIND_I_1"/>
    <property type="match status" value="1"/>
</dbReference>
<dbReference type="GO" id="GO:0008843">
    <property type="term" value="F:endochitinase activity"/>
    <property type="evidence" value="ECO:0007669"/>
    <property type="project" value="UniProtKB-EC"/>
</dbReference>
<dbReference type="InterPro" id="IPR036861">
    <property type="entry name" value="Endochitinase-like_sf"/>
</dbReference>
<gene>
    <name evidence="18" type="ORF">FH972_015256</name>
</gene>
<evidence type="ECO:0000256" key="4">
    <source>
        <dbReference type="ARBA" id="ARBA00022669"/>
    </source>
</evidence>
<feature type="active site" description="Proton donor" evidence="13">
    <location>
        <position position="136"/>
    </location>
</feature>
<dbReference type="Proteomes" id="UP000327013">
    <property type="component" value="Chromosome 6"/>
</dbReference>
<evidence type="ECO:0000256" key="9">
    <source>
        <dbReference type="ARBA" id="ARBA00023157"/>
    </source>
</evidence>
<feature type="chain" id="PRO_5024406501" description="chitinase" evidence="16">
    <location>
        <begin position="27"/>
        <end position="273"/>
    </location>
</feature>
<feature type="disulfide bond" evidence="14">
    <location>
        <begin position="92"/>
        <end position="141"/>
    </location>
</feature>
<keyword evidence="9 14" id="KW-1015">Disulfide bond</keyword>
<reference evidence="18 19" key="1">
    <citation type="submission" date="2019-06" db="EMBL/GenBank/DDBJ databases">
        <title>A chromosomal-level reference genome of Carpinus fangiana (Coryloideae, Betulaceae).</title>
        <authorList>
            <person name="Yang X."/>
            <person name="Wang Z."/>
            <person name="Zhang L."/>
            <person name="Hao G."/>
            <person name="Liu J."/>
            <person name="Yang Y."/>
        </authorList>
    </citation>
    <scope>NUCLEOTIDE SEQUENCE [LARGE SCALE GENOMIC DNA]</scope>
    <source>
        <strain evidence="18">Cfa_2016G</strain>
        <tissue evidence="18">Leaf</tissue>
    </source>
</reference>
<dbReference type="PROSITE" id="PS00774">
    <property type="entry name" value="CHITINASE_19_2"/>
    <property type="match status" value="1"/>
</dbReference>
<evidence type="ECO:0000256" key="16">
    <source>
        <dbReference type="SAM" id="SignalP"/>
    </source>
</evidence>
<keyword evidence="7" id="KW-0611">Plant defense</keyword>
<dbReference type="EMBL" id="CM017326">
    <property type="protein sequence ID" value="KAE8076619.1"/>
    <property type="molecule type" value="Genomic_DNA"/>
</dbReference>
<dbReference type="GO" id="GO:0006952">
    <property type="term" value="P:defense response"/>
    <property type="evidence" value="ECO:0007669"/>
    <property type="project" value="UniProtKB-KW"/>
</dbReference>
<evidence type="ECO:0000256" key="6">
    <source>
        <dbReference type="ARBA" id="ARBA00022801"/>
    </source>
</evidence>
<keyword evidence="11" id="KW-0326">Glycosidase</keyword>
<dbReference type="GO" id="GO:0006032">
    <property type="term" value="P:chitin catabolic process"/>
    <property type="evidence" value="ECO:0007669"/>
    <property type="project" value="UniProtKB-KW"/>
</dbReference>
<dbReference type="Pfam" id="PF00182">
    <property type="entry name" value="Glyco_hydro_19"/>
    <property type="match status" value="2"/>
</dbReference>
<evidence type="ECO:0000256" key="3">
    <source>
        <dbReference type="ARBA" id="ARBA00012729"/>
    </source>
</evidence>
<keyword evidence="6" id="KW-0378">Hydrolase</keyword>
<comment type="similarity">
    <text evidence="2">Belongs to the glycosyl hydrolase 19 family. Chitinase class I subfamily.</text>
</comment>
<dbReference type="SUPFAM" id="SSF53955">
    <property type="entry name" value="Lysozyme-like"/>
    <property type="match status" value="1"/>
</dbReference>
<dbReference type="Gene3D" id="3.30.20.10">
    <property type="entry name" value="Endochitinase, domain 2"/>
    <property type="match status" value="1"/>
</dbReference>
<dbReference type="Gene3D" id="1.10.530.10">
    <property type="match status" value="1"/>
</dbReference>
<dbReference type="GO" id="GO:0016998">
    <property type="term" value="P:cell wall macromolecule catabolic process"/>
    <property type="evidence" value="ECO:0007669"/>
    <property type="project" value="InterPro"/>
</dbReference>
<evidence type="ECO:0000256" key="13">
    <source>
        <dbReference type="PIRSR" id="PIRSR001060-1"/>
    </source>
</evidence>
<evidence type="ECO:0000256" key="10">
    <source>
        <dbReference type="ARBA" id="ARBA00023277"/>
    </source>
</evidence>
<keyword evidence="12" id="KW-0624">Polysaccharide degradation</keyword>
<keyword evidence="8" id="KW-0146">Chitin degradation</keyword>